<name>A5DB29_PICGU</name>
<dbReference type="KEGG" id="pgu:PGUG_00484"/>
<organism evidence="3 4">
    <name type="scientific">Meyerozyma guilliermondii (strain ATCC 6260 / CBS 566 / DSM 6381 / JCM 1539 / NBRC 10279 / NRRL Y-324)</name>
    <name type="common">Yeast</name>
    <name type="synonym">Candida guilliermondii</name>
    <dbReference type="NCBI Taxonomy" id="294746"/>
    <lineage>
        <taxon>Eukaryota</taxon>
        <taxon>Fungi</taxon>
        <taxon>Dikarya</taxon>
        <taxon>Ascomycota</taxon>
        <taxon>Saccharomycotina</taxon>
        <taxon>Pichiomycetes</taxon>
        <taxon>Debaryomycetaceae</taxon>
        <taxon>Meyerozyma</taxon>
    </lineage>
</organism>
<dbReference type="SUPFAM" id="SSF52058">
    <property type="entry name" value="L domain-like"/>
    <property type="match status" value="1"/>
</dbReference>
<dbReference type="OrthoDB" id="266138at2759"/>
<dbReference type="PANTHER" id="PTHR46652">
    <property type="entry name" value="LEUCINE-RICH REPEAT AND IQ DOMAIN-CONTAINING PROTEIN 1-RELATED"/>
    <property type="match status" value="1"/>
</dbReference>
<dbReference type="RefSeq" id="XP_001487107.2">
    <property type="nucleotide sequence ID" value="XM_001487057.1"/>
</dbReference>
<dbReference type="VEuPathDB" id="FungiDB:PGUG_00484"/>
<keyword evidence="2" id="KW-0677">Repeat</keyword>
<dbReference type="HOGENOM" id="CLU_020128_0_0_1"/>
<dbReference type="Proteomes" id="UP000001997">
    <property type="component" value="Unassembled WGS sequence"/>
</dbReference>
<reference evidence="3 4" key="1">
    <citation type="journal article" date="2009" name="Nature">
        <title>Evolution of pathogenicity and sexual reproduction in eight Candida genomes.</title>
        <authorList>
            <person name="Butler G."/>
            <person name="Rasmussen M.D."/>
            <person name="Lin M.F."/>
            <person name="Santos M.A."/>
            <person name="Sakthikumar S."/>
            <person name="Munro C.A."/>
            <person name="Rheinbay E."/>
            <person name="Grabherr M."/>
            <person name="Forche A."/>
            <person name="Reedy J.L."/>
            <person name="Agrafioti I."/>
            <person name="Arnaud M.B."/>
            <person name="Bates S."/>
            <person name="Brown A.J."/>
            <person name="Brunke S."/>
            <person name="Costanzo M.C."/>
            <person name="Fitzpatrick D.A."/>
            <person name="de Groot P.W."/>
            <person name="Harris D."/>
            <person name="Hoyer L.L."/>
            <person name="Hube B."/>
            <person name="Klis F.M."/>
            <person name="Kodira C."/>
            <person name="Lennard N."/>
            <person name="Logue M.E."/>
            <person name="Martin R."/>
            <person name="Neiman A.M."/>
            <person name="Nikolaou E."/>
            <person name="Quail M.A."/>
            <person name="Quinn J."/>
            <person name="Santos M.C."/>
            <person name="Schmitzberger F.F."/>
            <person name="Sherlock G."/>
            <person name="Shah P."/>
            <person name="Silverstein K.A."/>
            <person name="Skrzypek M.S."/>
            <person name="Soll D."/>
            <person name="Staggs R."/>
            <person name="Stansfield I."/>
            <person name="Stumpf M.P."/>
            <person name="Sudbery P.E."/>
            <person name="Srikantha T."/>
            <person name="Zeng Q."/>
            <person name="Berman J."/>
            <person name="Berriman M."/>
            <person name="Heitman J."/>
            <person name="Gow N.A."/>
            <person name="Lorenz M.C."/>
            <person name="Birren B.W."/>
            <person name="Kellis M."/>
            <person name="Cuomo C.A."/>
        </authorList>
    </citation>
    <scope>NUCLEOTIDE SEQUENCE [LARGE SCALE GENOMIC DNA]</scope>
    <source>
        <strain evidence="4">ATCC 6260 / CBS 566 / DSM 6381 / JCM 1539 / NBRC 10279 / NRRL Y-324</strain>
    </source>
</reference>
<dbReference type="EMBL" id="CH408155">
    <property type="protein sequence ID" value="EDK36386.2"/>
    <property type="molecule type" value="Genomic_DNA"/>
</dbReference>
<sequence length="557" mass="62669">MNGGPLKLEGSEDVIEVDILDAHSAHSSPSPTHLILIQDKNNHYPAIEKFISHFSNSNVSQITMEELESSSGSYNRMDICIEVYEGFEKHLEKLVSFMMSNGSYMASFPNIAYHIHYDPYSDWSEVKESSKSLIMSALNTLRSVAGNNVVQASIIHKYNSSTVFITEKDQLEELGSQIQNDFSQFPKLHTLDYRENGLRFFPGVKFPLSLQTLNIGGGASLETLSGFKLPPSLKTLTVGSGSMTNIDNISFPSTLENLTVIENKIYFLDYVDFPPYLKHLDLSSNRIESLQDINFPLYLKSLNLSYNPIENIKGAKFPEKLEYLDISHIPNESMAGIRLPDSILSLNLQRSMTNIRGLKFPYNVKNLNIAHNGVNSVNPLKLPNSIENLHLGYNNIKTLNKVQFPTSLKTLYVGNNLITTLKNVQFPYTLEVLDFDNDAFREEQDKCLTSLKDVVFPPNLRVLKLGHHAIKSVEGIDMPANLTWLSLAHNGLKTIRNVTFGNKLKVLDLRGNLELYNIDQLQIPESVVDLRIPAQLISYLPAYIIDRANKGQLTLSK</sequence>
<accession>A5DB29</accession>
<dbReference type="InterPro" id="IPR001611">
    <property type="entry name" value="Leu-rich_rpt"/>
</dbReference>
<dbReference type="SMART" id="SM00364">
    <property type="entry name" value="LRR_BAC"/>
    <property type="match status" value="4"/>
</dbReference>
<dbReference type="OMA" id="DMDTVYI"/>
<dbReference type="PROSITE" id="PS51450">
    <property type="entry name" value="LRR"/>
    <property type="match status" value="3"/>
</dbReference>
<dbReference type="STRING" id="294746.A5DB29"/>
<dbReference type="Pfam" id="PF13855">
    <property type="entry name" value="LRR_8"/>
    <property type="match status" value="1"/>
</dbReference>
<dbReference type="InterPro" id="IPR050836">
    <property type="entry name" value="SDS22/Internalin_LRR"/>
</dbReference>
<protein>
    <submittedName>
        <fullName evidence="3">Uncharacterized protein</fullName>
    </submittedName>
</protein>
<dbReference type="PANTHER" id="PTHR46652:SF8">
    <property type="entry name" value="LEUCINE RICH REPEAT CONTAINING 23"/>
    <property type="match status" value="1"/>
</dbReference>
<dbReference type="GeneID" id="5129604"/>
<dbReference type="Gene3D" id="3.80.10.10">
    <property type="entry name" value="Ribonuclease Inhibitor"/>
    <property type="match status" value="2"/>
</dbReference>
<dbReference type="InterPro" id="IPR008615">
    <property type="entry name" value="FNIP"/>
</dbReference>
<evidence type="ECO:0000256" key="2">
    <source>
        <dbReference type="ARBA" id="ARBA00022737"/>
    </source>
</evidence>
<evidence type="ECO:0000313" key="4">
    <source>
        <dbReference type="Proteomes" id="UP000001997"/>
    </source>
</evidence>
<keyword evidence="1" id="KW-0433">Leucine-rich repeat</keyword>
<proteinExistence type="predicted"/>
<evidence type="ECO:0000313" key="3">
    <source>
        <dbReference type="EMBL" id="EDK36386.2"/>
    </source>
</evidence>
<dbReference type="SMART" id="SM00365">
    <property type="entry name" value="LRR_SD22"/>
    <property type="match status" value="4"/>
</dbReference>
<dbReference type="eggNOG" id="KOG0531">
    <property type="taxonomic scope" value="Eukaryota"/>
</dbReference>
<gene>
    <name evidence="3" type="ORF">PGUG_00484</name>
</gene>
<dbReference type="InterPro" id="IPR032675">
    <property type="entry name" value="LRR_dom_sf"/>
</dbReference>
<dbReference type="Pfam" id="PF05725">
    <property type="entry name" value="FNIP"/>
    <property type="match status" value="1"/>
</dbReference>
<keyword evidence="4" id="KW-1185">Reference proteome</keyword>
<dbReference type="AlphaFoldDB" id="A5DB29"/>
<dbReference type="InParanoid" id="A5DB29"/>
<evidence type="ECO:0000256" key="1">
    <source>
        <dbReference type="ARBA" id="ARBA00022614"/>
    </source>
</evidence>